<dbReference type="InterPro" id="IPR036259">
    <property type="entry name" value="MFS_trans_sf"/>
</dbReference>
<keyword evidence="7" id="KW-1185">Reference proteome</keyword>
<feature type="transmembrane region" description="Helical" evidence="4">
    <location>
        <begin position="117"/>
        <end position="136"/>
    </location>
</feature>
<dbReference type="GO" id="GO:0022857">
    <property type="term" value="F:transmembrane transporter activity"/>
    <property type="evidence" value="ECO:0007669"/>
    <property type="project" value="InterPro"/>
</dbReference>
<evidence type="ECO:0000256" key="3">
    <source>
        <dbReference type="ARBA" id="ARBA00023136"/>
    </source>
</evidence>
<dbReference type="PANTHER" id="PTHR23121">
    <property type="entry name" value="SODIUM-DEPENDENT GLUCOSE TRANSPORTER 1"/>
    <property type="match status" value="1"/>
</dbReference>
<dbReference type="Gene3D" id="1.20.1250.20">
    <property type="entry name" value="MFS general substrate transporter like domains"/>
    <property type="match status" value="1"/>
</dbReference>
<feature type="signal peptide" evidence="5">
    <location>
        <begin position="1"/>
        <end position="15"/>
    </location>
</feature>
<keyword evidence="1 4" id="KW-0812">Transmembrane</keyword>
<dbReference type="PANTHER" id="PTHR23121:SF9">
    <property type="entry name" value="SODIUM-DEPENDENT GLUCOSE TRANSPORTER 1"/>
    <property type="match status" value="1"/>
</dbReference>
<name>A0A7R9QF81_9ACAR</name>
<dbReference type="OrthoDB" id="6525582at2759"/>
<evidence type="ECO:0008006" key="8">
    <source>
        <dbReference type="Google" id="ProtNLM"/>
    </source>
</evidence>
<feature type="non-terminal residue" evidence="6">
    <location>
        <position position="314"/>
    </location>
</feature>
<keyword evidence="3 4" id="KW-0472">Membrane</keyword>
<accession>A0A7R9QF81</accession>
<dbReference type="AlphaFoldDB" id="A0A7R9QF81"/>
<feature type="transmembrane region" description="Helical" evidence="4">
    <location>
        <begin position="255"/>
        <end position="273"/>
    </location>
</feature>
<dbReference type="EMBL" id="CAJPIZ010027593">
    <property type="protein sequence ID" value="CAG2119291.1"/>
    <property type="molecule type" value="Genomic_DNA"/>
</dbReference>
<evidence type="ECO:0000256" key="2">
    <source>
        <dbReference type="ARBA" id="ARBA00022989"/>
    </source>
</evidence>
<feature type="transmembrane region" description="Helical" evidence="4">
    <location>
        <begin position="25"/>
        <end position="47"/>
    </location>
</feature>
<protein>
    <recommendedName>
        <fullName evidence="8">Battenin</fullName>
    </recommendedName>
</protein>
<dbReference type="InterPro" id="IPR011701">
    <property type="entry name" value="MFS"/>
</dbReference>
<reference evidence="6" key="1">
    <citation type="submission" date="2020-11" db="EMBL/GenBank/DDBJ databases">
        <authorList>
            <person name="Tran Van P."/>
        </authorList>
    </citation>
    <scope>NUCLEOTIDE SEQUENCE</scope>
</reference>
<evidence type="ECO:0000256" key="5">
    <source>
        <dbReference type="SAM" id="SignalP"/>
    </source>
</evidence>
<keyword evidence="2 4" id="KW-1133">Transmembrane helix</keyword>
<feature type="non-terminal residue" evidence="6">
    <location>
        <position position="1"/>
    </location>
</feature>
<sequence>LTFAIFFTLLTIASAVIPLSPYIWVLYLCAFTIGLGSAVYGSTTTVWTVELGRGTTVPIVQIFELSFGIGSILSTLALKPYLIGEPAVTPTPVSDTVLVLKESDVIDRRSRLMTPTLLIGSCIIVIPIALFVMYFLKPYKEPKLKDEDIYDDNNNTTDEVMDKSSDNGIQLVPKKLFNRKDTPRKTMRLLFALEFALYLVFETTFNKFSVTYFQYSPLKLSAEKATEVYTVAMSVYTAGLVLNILYPYKFQIKNIICVHYILVIVGALLLIPGRTSVPIMWTAMVIMYMGFSAMYSGIIAITEQFVDMTNQLST</sequence>
<feature type="chain" id="PRO_5036211811" description="Battenin" evidence="5">
    <location>
        <begin position="16"/>
        <end position="314"/>
    </location>
</feature>
<feature type="transmembrane region" description="Helical" evidence="4">
    <location>
        <begin position="228"/>
        <end position="248"/>
    </location>
</feature>
<organism evidence="6">
    <name type="scientific">Medioppia subpectinata</name>
    <dbReference type="NCBI Taxonomy" id="1979941"/>
    <lineage>
        <taxon>Eukaryota</taxon>
        <taxon>Metazoa</taxon>
        <taxon>Ecdysozoa</taxon>
        <taxon>Arthropoda</taxon>
        <taxon>Chelicerata</taxon>
        <taxon>Arachnida</taxon>
        <taxon>Acari</taxon>
        <taxon>Acariformes</taxon>
        <taxon>Sarcoptiformes</taxon>
        <taxon>Oribatida</taxon>
        <taxon>Brachypylina</taxon>
        <taxon>Oppioidea</taxon>
        <taxon>Oppiidae</taxon>
        <taxon>Medioppia</taxon>
    </lineage>
</organism>
<evidence type="ECO:0000256" key="4">
    <source>
        <dbReference type="SAM" id="Phobius"/>
    </source>
</evidence>
<evidence type="ECO:0000256" key="1">
    <source>
        <dbReference type="ARBA" id="ARBA00022692"/>
    </source>
</evidence>
<proteinExistence type="predicted"/>
<feature type="transmembrane region" description="Helical" evidence="4">
    <location>
        <begin position="59"/>
        <end position="78"/>
    </location>
</feature>
<feature type="transmembrane region" description="Helical" evidence="4">
    <location>
        <begin position="279"/>
        <end position="301"/>
    </location>
</feature>
<dbReference type="EMBL" id="OC882168">
    <property type="protein sequence ID" value="CAD7642635.1"/>
    <property type="molecule type" value="Genomic_DNA"/>
</dbReference>
<dbReference type="Pfam" id="PF07690">
    <property type="entry name" value="MFS_1"/>
    <property type="match status" value="1"/>
</dbReference>
<dbReference type="SUPFAM" id="SSF103473">
    <property type="entry name" value="MFS general substrate transporter"/>
    <property type="match status" value="1"/>
</dbReference>
<dbReference type="Proteomes" id="UP000759131">
    <property type="component" value="Unassembled WGS sequence"/>
</dbReference>
<keyword evidence="5" id="KW-0732">Signal</keyword>
<evidence type="ECO:0000313" key="6">
    <source>
        <dbReference type="EMBL" id="CAD7642635.1"/>
    </source>
</evidence>
<evidence type="ECO:0000313" key="7">
    <source>
        <dbReference type="Proteomes" id="UP000759131"/>
    </source>
</evidence>
<feature type="transmembrane region" description="Helical" evidence="4">
    <location>
        <begin position="189"/>
        <end position="208"/>
    </location>
</feature>
<gene>
    <name evidence="6" type="ORF">OSB1V03_LOCUS19240</name>
</gene>